<dbReference type="GO" id="GO:0004467">
    <property type="term" value="F:long-chain fatty acid-CoA ligase activity"/>
    <property type="evidence" value="ECO:0007669"/>
    <property type="project" value="UniProtKB-EC"/>
</dbReference>
<proteinExistence type="predicted"/>
<dbReference type="PROSITE" id="PS00455">
    <property type="entry name" value="AMP_BINDING"/>
    <property type="match status" value="1"/>
</dbReference>
<dbReference type="GO" id="GO:0016020">
    <property type="term" value="C:membrane"/>
    <property type="evidence" value="ECO:0007669"/>
    <property type="project" value="UniProtKB-SubCell"/>
</dbReference>
<dbReference type="InterPro" id="IPR042099">
    <property type="entry name" value="ANL_N_sf"/>
</dbReference>
<dbReference type="RefSeq" id="WP_028288441.1">
    <property type="nucleotide sequence ID" value="NZ_BMLF01000004.1"/>
</dbReference>
<evidence type="ECO:0000259" key="9">
    <source>
        <dbReference type="Pfam" id="PF13193"/>
    </source>
</evidence>
<name>A0A917T8R9_9RHOB</name>
<dbReference type="PANTHER" id="PTHR43767:SF8">
    <property type="entry name" value="LONG-CHAIN-FATTY-ACID--COA LIGASE"/>
    <property type="match status" value="1"/>
</dbReference>
<evidence type="ECO:0000256" key="4">
    <source>
        <dbReference type="ARBA" id="ARBA00023136"/>
    </source>
</evidence>
<evidence type="ECO:0000256" key="2">
    <source>
        <dbReference type="ARBA" id="ARBA00005005"/>
    </source>
</evidence>
<accession>A0A917T8R9</accession>
<dbReference type="Gene3D" id="3.40.50.12780">
    <property type="entry name" value="N-terminal domain of ligase-like"/>
    <property type="match status" value="1"/>
</dbReference>
<dbReference type="PANTHER" id="PTHR43767">
    <property type="entry name" value="LONG-CHAIN-FATTY-ACID--COA LIGASE"/>
    <property type="match status" value="1"/>
</dbReference>
<comment type="subcellular location">
    <subcellularLocation>
        <location evidence="1">Membrane</location>
        <topology evidence="1">Peripheral membrane protein</topology>
    </subcellularLocation>
</comment>
<dbReference type="Gene3D" id="3.30.300.30">
    <property type="match status" value="1"/>
</dbReference>
<feature type="domain" description="AMP-binding enzyme C-terminal" evidence="9">
    <location>
        <begin position="435"/>
        <end position="508"/>
    </location>
</feature>
<sequence length="530" mass="55928">MTGDLTFDAIITARLVMSSAADPNPVFVTEDGAHVSPAAFDRMAGQAAAWLRQQGVARGDRIAVWLPNVTEWMALLFGAARIGAVVAAVNTRYRTAELHHILKSSGAKLLVFESSDRHADFRAMIDALDRSDLPDLTALAAIDGALPAVQGLPVTHCRFDDLDPLPMGEARASDPVALFTTSGTTSLPKLVLHTQASLALHAWNCARAHGFDQPGAEFLAAMPFCGVFGLNACLAAIAGGAPVHLLSAFSVGPALVIAKAARITHFFGSDEMFRQMWAADADALSQARLCGFAAFTPGLGAVLREMAEAGLPLAGLYGASEVNALFSIQPQSLPVEQRLQGGGLPSSGPQVQLRVRNPETGELCPDGEAGVLEIRGPTNFAGYFRNPEATARVVDAEGWFTTGDAAYLRGDGTFVYLARNGDFIRLSGFLTDPAEIEEVIERHPSVTKAQVVGVTHKGQTRPVAFVLPAEGSSPDPAGIVEHTAANLAHYKVPVLVIPLDAFPTTESANGVKIQKAKLRTMAEERLAGGA</sequence>
<evidence type="ECO:0000313" key="11">
    <source>
        <dbReference type="Proteomes" id="UP000649829"/>
    </source>
</evidence>
<dbReference type="AlphaFoldDB" id="A0A917T8R9"/>
<dbReference type="InterPro" id="IPR000873">
    <property type="entry name" value="AMP-dep_synth/lig_dom"/>
</dbReference>
<reference evidence="10" key="2">
    <citation type="submission" date="2020-09" db="EMBL/GenBank/DDBJ databases">
        <authorList>
            <person name="Sun Q."/>
            <person name="Zhou Y."/>
        </authorList>
    </citation>
    <scope>NUCLEOTIDE SEQUENCE</scope>
    <source>
        <strain evidence="10">CGMCC 1.6293</strain>
    </source>
</reference>
<dbReference type="InterPro" id="IPR025110">
    <property type="entry name" value="AMP-bd_C"/>
</dbReference>
<keyword evidence="11" id="KW-1185">Reference proteome</keyword>
<keyword evidence="3" id="KW-0436">Ligase</keyword>
<protein>
    <recommendedName>
        <fullName evidence="6">Long-chain-fatty-acid--CoA ligase</fullName>
        <ecNumber evidence="5">6.2.1.3</ecNumber>
    </recommendedName>
    <alternativeName>
        <fullName evidence="7">Long-chain acyl-CoA synthetase</fullName>
    </alternativeName>
</protein>
<dbReference type="Proteomes" id="UP000649829">
    <property type="component" value="Unassembled WGS sequence"/>
</dbReference>
<evidence type="ECO:0000256" key="7">
    <source>
        <dbReference type="ARBA" id="ARBA00042773"/>
    </source>
</evidence>
<gene>
    <name evidence="10" type="ORF">GCM10011534_37550</name>
</gene>
<reference evidence="10" key="1">
    <citation type="journal article" date="2014" name="Int. J. Syst. Evol. Microbiol.">
        <title>Complete genome sequence of Corynebacterium casei LMG S-19264T (=DSM 44701T), isolated from a smear-ripened cheese.</title>
        <authorList>
            <consortium name="US DOE Joint Genome Institute (JGI-PGF)"/>
            <person name="Walter F."/>
            <person name="Albersmeier A."/>
            <person name="Kalinowski J."/>
            <person name="Ruckert C."/>
        </authorList>
    </citation>
    <scope>NUCLEOTIDE SEQUENCE</scope>
    <source>
        <strain evidence="10">CGMCC 1.6293</strain>
    </source>
</reference>
<dbReference type="InterPro" id="IPR050237">
    <property type="entry name" value="ATP-dep_AMP-bd_enzyme"/>
</dbReference>
<dbReference type="EC" id="6.2.1.3" evidence="5"/>
<evidence type="ECO:0000313" key="10">
    <source>
        <dbReference type="EMBL" id="GGM11896.1"/>
    </source>
</evidence>
<dbReference type="Pfam" id="PF13193">
    <property type="entry name" value="AMP-binding_C"/>
    <property type="match status" value="1"/>
</dbReference>
<organism evidence="10 11">
    <name type="scientific">Pseudooceanicola nanhaiensis</name>
    <dbReference type="NCBI Taxonomy" id="375761"/>
    <lineage>
        <taxon>Bacteria</taxon>
        <taxon>Pseudomonadati</taxon>
        <taxon>Pseudomonadota</taxon>
        <taxon>Alphaproteobacteria</taxon>
        <taxon>Rhodobacterales</taxon>
        <taxon>Paracoccaceae</taxon>
        <taxon>Pseudooceanicola</taxon>
    </lineage>
</organism>
<evidence type="ECO:0000256" key="1">
    <source>
        <dbReference type="ARBA" id="ARBA00004170"/>
    </source>
</evidence>
<evidence type="ECO:0000256" key="5">
    <source>
        <dbReference type="ARBA" id="ARBA00026121"/>
    </source>
</evidence>
<dbReference type="Pfam" id="PF00501">
    <property type="entry name" value="AMP-binding"/>
    <property type="match status" value="1"/>
</dbReference>
<dbReference type="InterPro" id="IPR020845">
    <property type="entry name" value="AMP-binding_CS"/>
</dbReference>
<keyword evidence="4" id="KW-0472">Membrane</keyword>
<comment type="caution">
    <text evidence="10">The sequence shown here is derived from an EMBL/GenBank/DDBJ whole genome shotgun (WGS) entry which is preliminary data.</text>
</comment>
<evidence type="ECO:0000256" key="3">
    <source>
        <dbReference type="ARBA" id="ARBA00022598"/>
    </source>
</evidence>
<evidence type="ECO:0000256" key="6">
    <source>
        <dbReference type="ARBA" id="ARBA00039545"/>
    </source>
</evidence>
<feature type="domain" description="AMP-dependent synthetase/ligase" evidence="8">
    <location>
        <begin position="22"/>
        <end position="384"/>
    </location>
</feature>
<comment type="pathway">
    <text evidence="2">Lipid metabolism; fatty acid beta-oxidation.</text>
</comment>
<dbReference type="SUPFAM" id="SSF56801">
    <property type="entry name" value="Acetyl-CoA synthetase-like"/>
    <property type="match status" value="1"/>
</dbReference>
<dbReference type="EMBL" id="BMLF01000004">
    <property type="protein sequence ID" value="GGM11896.1"/>
    <property type="molecule type" value="Genomic_DNA"/>
</dbReference>
<evidence type="ECO:0000259" key="8">
    <source>
        <dbReference type="Pfam" id="PF00501"/>
    </source>
</evidence>
<dbReference type="InterPro" id="IPR045851">
    <property type="entry name" value="AMP-bd_C_sf"/>
</dbReference>